<dbReference type="AlphaFoldDB" id="A0A9Q3VPN7"/>
<dbReference type="RefSeq" id="WP_232650032.1">
    <property type="nucleotide sequence ID" value="NZ_JAJSBI010000009.1"/>
</dbReference>
<keyword evidence="1 3" id="KW-0378">Hydrolase</keyword>
<dbReference type="EMBL" id="JAJSBI010000009">
    <property type="protein sequence ID" value="MCD9875902.1"/>
    <property type="molecule type" value="Genomic_DNA"/>
</dbReference>
<dbReference type="GO" id="GO:0016787">
    <property type="term" value="F:hydrolase activity"/>
    <property type="evidence" value="ECO:0007669"/>
    <property type="project" value="UniProtKB-KW"/>
</dbReference>
<feature type="domain" description="Alpha/beta hydrolase fold-3" evidence="2">
    <location>
        <begin position="44"/>
        <end position="125"/>
    </location>
</feature>
<evidence type="ECO:0000313" key="3">
    <source>
        <dbReference type="EMBL" id="MCD9875902.1"/>
    </source>
</evidence>
<dbReference type="Proteomes" id="UP001108029">
    <property type="component" value="Unassembled WGS sequence"/>
</dbReference>
<dbReference type="InterPro" id="IPR013094">
    <property type="entry name" value="AB_hydrolase_3"/>
</dbReference>
<accession>A0A9Q3VPN7</accession>
<dbReference type="Gene3D" id="3.40.50.1820">
    <property type="entry name" value="alpha/beta hydrolase"/>
    <property type="match status" value="1"/>
</dbReference>
<dbReference type="InterPro" id="IPR029058">
    <property type="entry name" value="AB_hydrolase_fold"/>
</dbReference>
<evidence type="ECO:0000256" key="1">
    <source>
        <dbReference type="ARBA" id="ARBA00022801"/>
    </source>
</evidence>
<sequence>MRDIVDSNHKASTEPEGVCCAEVDADGVPALWAIPEGADPDKALLHFHFGGSVTASMYSDREAAGHIAEAAGARSLVVDFRLAPERPCPAPLDDAGTAHRWLFAQGDQPRDIGSTGHSIGGALAIPQGLLSDESS</sequence>
<evidence type="ECO:0000313" key="4">
    <source>
        <dbReference type="Proteomes" id="UP001108029"/>
    </source>
</evidence>
<comment type="caution">
    <text evidence="3">The sequence shown here is derived from an EMBL/GenBank/DDBJ whole genome shotgun (WGS) entry which is preliminary data.</text>
</comment>
<dbReference type="PANTHER" id="PTHR48081">
    <property type="entry name" value="AB HYDROLASE SUPERFAMILY PROTEIN C4A8.06C"/>
    <property type="match status" value="1"/>
</dbReference>
<proteinExistence type="predicted"/>
<gene>
    <name evidence="3" type="ORF">LJ657_19995</name>
</gene>
<dbReference type="Pfam" id="PF07859">
    <property type="entry name" value="Abhydrolase_3"/>
    <property type="match status" value="1"/>
</dbReference>
<keyword evidence="4" id="KW-1185">Reference proteome</keyword>
<name>A0A9Q3VPN7_9ACTN</name>
<protein>
    <submittedName>
        <fullName evidence="3">Alpha/beta hydrolase</fullName>
    </submittedName>
</protein>
<evidence type="ECO:0000259" key="2">
    <source>
        <dbReference type="Pfam" id="PF07859"/>
    </source>
</evidence>
<dbReference type="SUPFAM" id="SSF53474">
    <property type="entry name" value="alpha/beta-Hydrolases"/>
    <property type="match status" value="1"/>
</dbReference>
<dbReference type="InterPro" id="IPR050300">
    <property type="entry name" value="GDXG_lipolytic_enzyme"/>
</dbReference>
<organism evidence="3 4">
    <name type="scientific">Streptomyces guryensis</name>
    <dbReference type="NCBI Taxonomy" id="2886947"/>
    <lineage>
        <taxon>Bacteria</taxon>
        <taxon>Bacillati</taxon>
        <taxon>Actinomycetota</taxon>
        <taxon>Actinomycetes</taxon>
        <taxon>Kitasatosporales</taxon>
        <taxon>Streptomycetaceae</taxon>
        <taxon>Streptomyces</taxon>
    </lineage>
</organism>
<reference evidence="3" key="1">
    <citation type="submission" date="2021-12" db="EMBL/GenBank/DDBJ databases">
        <authorList>
            <person name="Lee J.-H."/>
            <person name="Kim S.-B."/>
        </authorList>
    </citation>
    <scope>NUCLEOTIDE SEQUENCE</scope>
    <source>
        <strain evidence="3">NR30</strain>
    </source>
</reference>